<dbReference type="EMBL" id="JAQMWT010000598">
    <property type="protein sequence ID" value="KAJ8598979.1"/>
    <property type="molecule type" value="Genomic_DNA"/>
</dbReference>
<proteinExistence type="inferred from homology"/>
<dbReference type="PANTHER" id="PTHR12049:SF7">
    <property type="entry name" value="PROTEIN ARGININE METHYLTRANSFERASE NDUFAF7, MITOCHONDRIAL"/>
    <property type="match status" value="1"/>
</dbReference>
<organism evidence="9 10">
    <name type="scientific">Chrysophaeum taylorii</name>
    <dbReference type="NCBI Taxonomy" id="2483200"/>
    <lineage>
        <taxon>Eukaryota</taxon>
        <taxon>Sar</taxon>
        <taxon>Stramenopiles</taxon>
        <taxon>Ochrophyta</taxon>
        <taxon>Pelagophyceae</taxon>
        <taxon>Pelagomonadales</taxon>
        <taxon>Pelagomonadaceae</taxon>
        <taxon>Chrysophaeum</taxon>
    </lineage>
</organism>
<comment type="catalytic activity">
    <reaction evidence="6 7">
        <text>L-arginyl-[protein] + 2 S-adenosyl-L-methionine = N(omega),N(omega)'-dimethyl-L-arginyl-[protein] + 2 S-adenosyl-L-homocysteine + 2 H(+)</text>
        <dbReference type="Rhea" id="RHEA:48108"/>
        <dbReference type="Rhea" id="RHEA-COMP:10532"/>
        <dbReference type="Rhea" id="RHEA-COMP:11992"/>
        <dbReference type="ChEBI" id="CHEBI:15378"/>
        <dbReference type="ChEBI" id="CHEBI:29965"/>
        <dbReference type="ChEBI" id="CHEBI:57856"/>
        <dbReference type="ChEBI" id="CHEBI:59789"/>
        <dbReference type="ChEBI" id="CHEBI:88221"/>
        <dbReference type="EC" id="2.1.1.320"/>
    </reaction>
</comment>
<reference evidence="9" key="1">
    <citation type="submission" date="2023-01" db="EMBL/GenBank/DDBJ databases">
        <title>Metagenome sequencing of chrysophaentin producing Chrysophaeum taylorii.</title>
        <authorList>
            <person name="Davison J."/>
            <person name="Bewley C."/>
        </authorList>
    </citation>
    <scope>NUCLEOTIDE SEQUENCE</scope>
    <source>
        <strain evidence="9">NIES-1699</strain>
    </source>
</reference>
<gene>
    <name evidence="9" type="ORF">CTAYLR_009265</name>
</gene>
<evidence type="ECO:0000256" key="6">
    <source>
        <dbReference type="ARBA" id="ARBA00048612"/>
    </source>
</evidence>
<comment type="subcellular location">
    <subcellularLocation>
        <location evidence="1 7">Mitochondrion</location>
    </subcellularLocation>
</comment>
<evidence type="ECO:0000256" key="5">
    <source>
        <dbReference type="ARBA" id="ARBA00023128"/>
    </source>
</evidence>
<evidence type="ECO:0000256" key="2">
    <source>
        <dbReference type="ARBA" id="ARBA00005891"/>
    </source>
</evidence>
<dbReference type="SUPFAM" id="SSF53335">
    <property type="entry name" value="S-adenosyl-L-methionine-dependent methyltransferases"/>
    <property type="match status" value="1"/>
</dbReference>
<accession>A0AAD7XI36</accession>
<evidence type="ECO:0000313" key="10">
    <source>
        <dbReference type="Proteomes" id="UP001230188"/>
    </source>
</evidence>
<feature type="region of interest" description="Disordered" evidence="8">
    <location>
        <begin position="437"/>
        <end position="456"/>
    </location>
</feature>
<dbReference type="InterPro" id="IPR003788">
    <property type="entry name" value="NDUFAF7"/>
</dbReference>
<dbReference type="GO" id="GO:0032981">
    <property type="term" value="P:mitochondrial respiratory chain complex I assembly"/>
    <property type="evidence" value="ECO:0007669"/>
    <property type="project" value="TreeGrafter"/>
</dbReference>
<keyword evidence="4 7" id="KW-0808">Transferase</keyword>
<comment type="similarity">
    <text evidence="2 7">Belongs to the NDUFAF7 family.</text>
</comment>
<dbReference type="AlphaFoldDB" id="A0AAD7XI36"/>
<evidence type="ECO:0000313" key="9">
    <source>
        <dbReference type="EMBL" id="KAJ8598979.1"/>
    </source>
</evidence>
<keyword evidence="5 7" id="KW-0496">Mitochondrion</keyword>
<dbReference type="Gene3D" id="3.40.50.12710">
    <property type="match status" value="1"/>
</dbReference>
<sequence>MRGVAVRRMTSSIVSVDRRGLGRVGYAELTEDLRLLKEPETPLGAELASQIKARGPVTVHEYMRQCLLHPRHGYYARPGAERVIGKDGDFITAPEVSQLFGELVGVWLVSEWLSLGKPSPARVVEVGPGRGTLMADVLQATTSWPEFRQAVRVEMVEASPSLRTAQQLRLGARPLADRGRTWRLPDHDRFGTSVRWHESLRDLDDEPFPCLLVAQELLDAMPAHQFVKTPSGWREKLVDVDDTDDSAHHFRFVLAPSPTPASRALTLSSYLAAYDSSNCDDATIEVSPTALATVDDVARRVARHSGAALFVDYGKTTCLGDTLRAFKRHAQVMPLGDPGLVDLTVDADFAACAKQAALVDGARVYGPIDQGEWLGRMGIAHRLEALLNNDAITDTQVDHLITACERLCDPAQMGGRYKVLAIAHSKTHALGLEAPAGFRPDESVSPPPDPLSVISP</sequence>
<evidence type="ECO:0000256" key="8">
    <source>
        <dbReference type="SAM" id="MobiDB-lite"/>
    </source>
</evidence>
<evidence type="ECO:0000256" key="3">
    <source>
        <dbReference type="ARBA" id="ARBA00022603"/>
    </source>
</evidence>
<dbReference type="GO" id="GO:0005739">
    <property type="term" value="C:mitochondrion"/>
    <property type="evidence" value="ECO:0007669"/>
    <property type="project" value="UniProtKB-SubCell"/>
</dbReference>
<dbReference type="GO" id="GO:0032259">
    <property type="term" value="P:methylation"/>
    <property type="evidence" value="ECO:0007669"/>
    <property type="project" value="UniProtKB-KW"/>
</dbReference>
<keyword evidence="3 7" id="KW-0489">Methyltransferase</keyword>
<dbReference type="PANTHER" id="PTHR12049">
    <property type="entry name" value="PROTEIN ARGININE METHYLTRANSFERASE NDUFAF7, MITOCHONDRIAL"/>
    <property type="match status" value="1"/>
</dbReference>
<dbReference type="Proteomes" id="UP001230188">
    <property type="component" value="Unassembled WGS sequence"/>
</dbReference>
<keyword evidence="10" id="KW-1185">Reference proteome</keyword>
<comment type="function">
    <text evidence="7">Arginine methyltransferase involved in the assembly or stability of mitochondrial NADH:ubiquinone oxidoreductase complex (complex I).</text>
</comment>
<evidence type="ECO:0000256" key="4">
    <source>
        <dbReference type="ARBA" id="ARBA00022679"/>
    </source>
</evidence>
<protein>
    <recommendedName>
        <fullName evidence="7">Protein arginine methyltransferase NDUFAF7</fullName>
        <ecNumber evidence="7">2.1.1.320</ecNumber>
    </recommendedName>
</protein>
<dbReference type="InterPro" id="IPR038375">
    <property type="entry name" value="NDUFAF7_sf"/>
</dbReference>
<dbReference type="Pfam" id="PF02636">
    <property type="entry name" value="Methyltransf_28"/>
    <property type="match status" value="1"/>
</dbReference>
<dbReference type="InterPro" id="IPR029063">
    <property type="entry name" value="SAM-dependent_MTases_sf"/>
</dbReference>
<name>A0AAD7XI36_9STRA</name>
<evidence type="ECO:0000256" key="1">
    <source>
        <dbReference type="ARBA" id="ARBA00004173"/>
    </source>
</evidence>
<dbReference type="EC" id="2.1.1.320" evidence="7"/>
<comment type="caution">
    <text evidence="9">The sequence shown here is derived from an EMBL/GenBank/DDBJ whole genome shotgun (WGS) entry which is preliminary data.</text>
</comment>
<dbReference type="GO" id="GO:0035243">
    <property type="term" value="F:protein-arginine omega-N symmetric methyltransferase activity"/>
    <property type="evidence" value="ECO:0007669"/>
    <property type="project" value="UniProtKB-EC"/>
</dbReference>
<evidence type="ECO:0000256" key="7">
    <source>
        <dbReference type="RuleBase" id="RU364114"/>
    </source>
</evidence>